<reference evidence="2 3" key="1">
    <citation type="submission" date="2016-12" db="EMBL/GenBank/DDBJ databases">
        <authorList>
            <person name="Song W.-J."/>
            <person name="Kurnit D.M."/>
        </authorList>
    </citation>
    <scope>NUCLEOTIDE SEQUENCE [LARGE SCALE GENOMIC DNA]</scope>
    <source>
        <strain evidence="2 3">DSM 18488</strain>
    </source>
</reference>
<dbReference type="AlphaFoldDB" id="A0A1M7Y9P2"/>
<dbReference type="Gene3D" id="2.120.10.30">
    <property type="entry name" value="TolB, C-terminal domain"/>
    <property type="match status" value="1"/>
</dbReference>
<proteinExistence type="predicted"/>
<dbReference type="InterPro" id="IPR008557">
    <property type="entry name" value="PhoX"/>
</dbReference>
<evidence type="ECO:0000313" key="2">
    <source>
        <dbReference type="EMBL" id="SHO49301.1"/>
    </source>
</evidence>
<dbReference type="RefSeq" id="WP_073614077.1">
    <property type="nucleotide sequence ID" value="NZ_FRFE01000013.1"/>
</dbReference>
<dbReference type="PANTHER" id="PTHR35399">
    <property type="entry name" value="SLR8030 PROTEIN"/>
    <property type="match status" value="1"/>
</dbReference>
<keyword evidence="3" id="KW-1185">Reference proteome</keyword>
<keyword evidence="1" id="KW-0732">Signal</keyword>
<accession>A0A1M7Y9P2</accession>
<dbReference type="STRING" id="1121416.SAMN02745220_02786"/>
<protein>
    <recommendedName>
        <fullName evidence="4">DUF839 domain-containing protein</fullName>
    </recommendedName>
</protein>
<dbReference type="PANTHER" id="PTHR35399:SF2">
    <property type="entry name" value="DUF839 DOMAIN-CONTAINING PROTEIN"/>
    <property type="match status" value="1"/>
</dbReference>
<evidence type="ECO:0008006" key="4">
    <source>
        <dbReference type="Google" id="ProtNLM"/>
    </source>
</evidence>
<feature type="signal peptide" evidence="1">
    <location>
        <begin position="1"/>
        <end position="22"/>
    </location>
</feature>
<dbReference type="Proteomes" id="UP000184603">
    <property type="component" value="Unassembled WGS sequence"/>
</dbReference>
<dbReference type="InterPro" id="IPR011042">
    <property type="entry name" value="6-blade_b-propeller_TolB-like"/>
</dbReference>
<dbReference type="EMBL" id="FRFE01000013">
    <property type="protein sequence ID" value="SHO49301.1"/>
    <property type="molecule type" value="Genomic_DNA"/>
</dbReference>
<dbReference type="Pfam" id="PF05787">
    <property type="entry name" value="PhoX"/>
    <property type="match status" value="2"/>
</dbReference>
<dbReference type="OrthoDB" id="9801383at2"/>
<dbReference type="PROSITE" id="PS51257">
    <property type="entry name" value="PROKAR_LIPOPROTEIN"/>
    <property type="match status" value="1"/>
</dbReference>
<sequence length="500" mass="54974">MKKKLSLIALAGLSCVVTNVMADDDRLLSLKDPMAPFLETREYAKQMGASAEFRKMEGVAYDEKNNKLYIAMSSIDKTMSDGEGDIKLEENKCGIVYEAALDANQNISNLKPLIVGGGYDKSVKSTVSSGFKDRCDVNNVANPDGLYVDHHGNLWISEDTSDHTNNMLWRWDGQKLERFATVPTGAEITGITVTPNDEVLFNVQHPSAMSRFPYNRGVIGIVNGFKAGDSFTPVGVPTGDDVYDVKVASGNYQVLARVGAEIPGDIRGQKFGQVNRLDGSLKEMCNQPDGNMFVPITSSSDEAYLFTNFECRPGNTAKMYLKKNGESWSVLDGENINYDGVHGTWNNCNASVTPWNTGLTSEEYEPLANKAGWKENVVDMTDYLGAQANPYDYGFPVELIPDTRGESVTTQVVKHYAMGRLSYEMSRVMKDHKTVYSGDDGTGVILSKFVADKEGDLSAGTIYAAKVAQQPDQSFNLEWLELARGNSGDVYDAIRKVELK</sequence>
<name>A0A1M7Y9P2_9BACT</name>
<feature type="chain" id="PRO_5013042837" description="DUF839 domain-containing protein" evidence="1">
    <location>
        <begin position="23"/>
        <end position="500"/>
    </location>
</feature>
<dbReference type="SUPFAM" id="SSF63829">
    <property type="entry name" value="Calcium-dependent phosphotriesterase"/>
    <property type="match status" value="1"/>
</dbReference>
<gene>
    <name evidence="2" type="ORF">SAMN02745220_02786</name>
</gene>
<evidence type="ECO:0000256" key="1">
    <source>
        <dbReference type="SAM" id="SignalP"/>
    </source>
</evidence>
<organism evidence="2 3">
    <name type="scientific">Desulfopila aestuarii DSM 18488</name>
    <dbReference type="NCBI Taxonomy" id="1121416"/>
    <lineage>
        <taxon>Bacteria</taxon>
        <taxon>Pseudomonadati</taxon>
        <taxon>Thermodesulfobacteriota</taxon>
        <taxon>Desulfobulbia</taxon>
        <taxon>Desulfobulbales</taxon>
        <taxon>Desulfocapsaceae</taxon>
        <taxon>Desulfopila</taxon>
    </lineage>
</organism>
<evidence type="ECO:0000313" key="3">
    <source>
        <dbReference type="Proteomes" id="UP000184603"/>
    </source>
</evidence>